<accession>M2RDE5</accession>
<evidence type="ECO:0000313" key="1">
    <source>
        <dbReference type="EMBL" id="EMD36442.1"/>
    </source>
</evidence>
<dbReference type="HOGENOM" id="CLU_2564648_0_0_1"/>
<proteinExistence type="predicted"/>
<gene>
    <name evidence="1" type="ORF">CERSUDRAFT_156109</name>
</gene>
<sequence>MSANEPPTRISSAQPERGALSDGEIWWGDHQSWLQKRGYLLRLRYTPGWVSSSWKSTKKPWFQCEDAFGPARSTLLDATRTSDGAMVVL</sequence>
<protein>
    <submittedName>
        <fullName evidence="1">Uncharacterized protein</fullName>
    </submittedName>
</protein>
<dbReference type="Proteomes" id="UP000016930">
    <property type="component" value="Unassembled WGS sequence"/>
</dbReference>
<reference evidence="1 2" key="1">
    <citation type="journal article" date="2012" name="Proc. Natl. Acad. Sci. U.S.A.">
        <title>Comparative genomics of Ceriporiopsis subvermispora and Phanerochaete chrysosporium provide insight into selective ligninolysis.</title>
        <authorList>
            <person name="Fernandez-Fueyo E."/>
            <person name="Ruiz-Duenas F.J."/>
            <person name="Ferreira P."/>
            <person name="Floudas D."/>
            <person name="Hibbett D.S."/>
            <person name="Canessa P."/>
            <person name="Larrondo L.F."/>
            <person name="James T.Y."/>
            <person name="Seelenfreund D."/>
            <person name="Lobos S."/>
            <person name="Polanco R."/>
            <person name="Tello M."/>
            <person name="Honda Y."/>
            <person name="Watanabe T."/>
            <person name="Watanabe T."/>
            <person name="Ryu J.S."/>
            <person name="Kubicek C.P."/>
            <person name="Schmoll M."/>
            <person name="Gaskell J."/>
            <person name="Hammel K.E."/>
            <person name="St John F.J."/>
            <person name="Vanden Wymelenberg A."/>
            <person name="Sabat G."/>
            <person name="Splinter BonDurant S."/>
            <person name="Syed K."/>
            <person name="Yadav J.S."/>
            <person name="Doddapaneni H."/>
            <person name="Subramanian V."/>
            <person name="Lavin J.L."/>
            <person name="Oguiza J.A."/>
            <person name="Perez G."/>
            <person name="Pisabarro A.G."/>
            <person name="Ramirez L."/>
            <person name="Santoyo F."/>
            <person name="Master E."/>
            <person name="Coutinho P.M."/>
            <person name="Henrissat B."/>
            <person name="Lombard V."/>
            <person name="Magnuson J.K."/>
            <person name="Kuees U."/>
            <person name="Hori C."/>
            <person name="Igarashi K."/>
            <person name="Samejima M."/>
            <person name="Held B.W."/>
            <person name="Barry K.W."/>
            <person name="LaButti K.M."/>
            <person name="Lapidus A."/>
            <person name="Lindquist E.A."/>
            <person name="Lucas S.M."/>
            <person name="Riley R."/>
            <person name="Salamov A.A."/>
            <person name="Hoffmeister D."/>
            <person name="Schwenk D."/>
            <person name="Hadar Y."/>
            <person name="Yarden O."/>
            <person name="de Vries R.P."/>
            <person name="Wiebenga A."/>
            <person name="Stenlid J."/>
            <person name="Eastwood D."/>
            <person name="Grigoriev I.V."/>
            <person name="Berka R.M."/>
            <person name="Blanchette R.A."/>
            <person name="Kersten P."/>
            <person name="Martinez A.T."/>
            <person name="Vicuna R."/>
            <person name="Cullen D."/>
        </authorList>
    </citation>
    <scope>NUCLEOTIDE SEQUENCE [LARGE SCALE GENOMIC DNA]</scope>
    <source>
        <strain evidence="1 2">B</strain>
    </source>
</reference>
<dbReference type="STRING" id="914234.M2RDE5"/>
<evidence type="ECO:0000313" key="2">
    <source>
        <dbReference type="Proteomes" id="UP000016930"/>
    </source>
</evidence>
<organism evidence="1 2">
    <name type="scientific">Ceriporiopsis subvermispora (strain B)</name>
    <name type="common">White-rot fungus</name>
    <name type="synonym">Gelatoporia subvermispora</name>
    <dbReference type="NCBI Taxonomy" id="914234"/>
    <lineage>
        <taxon>Eukaryota</taxon>
        <taxon>Fungi</taxon>
        <taxon>Dikarya</taxon>
        <taxon>Basidiomycota</taxon>
        <taxon>Agaricomycotina</taxon>
        <taxon>Agaricomycetes</taxon>
        <taxon>Polyporales</taxon>
        <taxon>Gelatoporiaceae</taxon>
        <taxon>Gelatoporia</taxon>
    </lineage>
</organism>
<dbReference type="EMBL" id="KB445798">
    <property type="protein sequence ID" value="EMD36442.1"/>
    <property type="molecule type" value="Genomic_DNA"/>
</dbReference>
<keyword evidence="2" id="KW-1185">Reference proteome</keyword>
<dbReference type="OrthoDB" id="2800525at2759"/>
<name>M2RDE5_CERS8</name>
<dbReference type="AlphaFoldDB" id="M2RDE5"/>